<evidence type="ECO:0000313" key="2">
    <source>
        <dbReference type="Proteomes" id="UP000298337"/>
    </source>
</evidence>
<proteinExistence type="predicted"/>
<sequence length="275" mass="29965">MAQDQTEKLLFQITLNAEQLKAESDAVRKKQAELATAIAATRAEQKQLVQDFKTGTKSEQEYGVAAQALSEKLHAQTKEQAAATKQLESLTKVGSEAEGSINQLRAELALTTAAYNALSKEERENSEAGKALQLRTRAISDELKALEGRVCDNRRSVGSYKESFSELVKEMVKLQAQEKNLAGSTEALAQNQQRQIGFQIAAQKAAAQAGLTYEEATETIENYAKSIQPVVENLVALEAEQARIVESGEEATEAYRKIGFQIAATSKALNGTIRL</sequence>
<protein>
    <submittedName>
        <fullName evidence="1">Uncharacterized protein</fullName>
    </submittedName>
</protein>
<dbReference type="AlphaFoldDB" id="A0A4Z0P3M2"/>
<dbReference type="OrthoDB" id="952449at2"/>
<comment type="caution">
    <text evidence="1">The sequence shown here is derived from an EMBL/GenBank/DDBJ whole genome shotgun (WGS) entry which is preliminary data.</text>
</comment>
<gene>
    <name evidence="1" type="ORF">EU556_21550</name>
</gene>
<dbReference type="Proteomes" id="UP000298337">
    <property type="component" value="Unassembled WGS sequence"/>
</dbReference>
<dbReference type="RefSeq" id="WP_135436227.1">
    <property type="nucleotide sequence ID" value="NZ_SRLA01000005.1"/>
</dbReference>
<dbReference type="EMBL" id="SRLA01000005">
    <property type="protein sequence ID" value="TGE04769.1"/>
    <property type="molecule type" value="Genomic_DNA"/>
</dbReference>
<organism evidence="1 2">
    <name type="scientific">Hymenobacter fodinae</name>
    <dbReference type="NCBI Taxonomy" id="2510796"/>
    <lineage>
        <taxon>Bacteria</taxon>
        <taxon>Pseudomonadati</taxon>
        <taxon>Bacteroidota</taxon>
        <taxon>Cytophagia</taxon>
        <taxon>Cytophagales</taxon>
        <taxon>Hymenobacteraceae</taxon>
        <taxon>Hymenobacter</taxon>
    </lineage>
</organism>
<accession>A0A4Z0P3M2</accession>
<evidence type="ECO:0000313" key="1">
    <source>
        <dbReference type="EMBL" id="TGE04769.1"/>
    </source>
</evidence>
<reference evidence="1 2" key="1">
    <citation type="submission" date="2019-04" db="EMBL/GenBank/DDBJ databases">
        <authorList>
            <person name="Feng G."/>
            <person name="Zhang J."/>
            <person name="Zhu H."/>
        </authorList>
    </citation>
    <scope>NUCLEOTIDE SEQUENCE [LARGE SCALE GENOMIC DNA]</scope>
    <source>
        <strain evidence="1 2">92R-1</strain>
    </source>
</reference>
<name>A0A4Z0P3M2_9BACT</name>
<keyword evidence="2" id="KW-1185">Reference proteome</keyword>